<dbReference type="Proteomes" id="UP000092461">
    <property type="component" value="Unassembled WGS sequence"/>
</dbReference>
<organism evidence="9 10">
    <name type="scientific">Lutzomyia longipalpis</name>
    <name type="common">Sand fly</name>
    <dbReference type="NCBI Taxonomy" id="7200"/>
    <lineage>
        <taxon>Eukaryota</taxon>
        <taxon>Metazoa</taxon>
        <taxon>Ecdysozoa</taxon>
        <taxon>Arthropoda</taxon>
        <taxon>Hexapoda</taxon>
        <taxon>Insecta</taxon>
        <taxon>Pterygota</taxon>
        <taxon>Neoptera</taxon>
        <taxon>Endopterygota</taxon>
        <taxon>Diptera</taxon>
        <taxon>Nematocera</taxon>
        <taxon>Psychodoidea</taxon>
        <taxon>Psychodidae</taxon>
        <taxon>Lutzomyia</taxon>
        <taxon>Lutzomyia</taxon>
    </lineage>
</organism>
<evidence type="ECO:0000313" key="9">
    <source>
        <dbReference type="EnsemblMetazoa" id="LLOJ005296-PA"/>
    </source>
</evidence>
<accession>A0A1B0CL09</accession>
<evidence type="ECO:0000256" key="7">
    <source>
        <dbReference type="ARBA" id="ARBA00041344"/>
    </source>
</evidence>
<feature type="transmembrane region" description="Helical" evidence="8">
    <location>
        <begin position="179"/>
        <end position="201"/>
    </location>
</feature>
<evidence type="ECO:0000256" key="3">
    <source>
        <dbReference type="ARBA" id="ARBA00022692"/>
    </source>
</evidence>
<dbReference type="GO" id="GO:0016020">
    <property type="term" value="C:membrane"/>
    <property type="evidence" value="ECO:0007669"/>
    <property type="project" value="UniProtKB-SubCell"/>
</dbReference>
<dbReference type="GeneID" id="129786222"/>
<evidence type="ECO:0000256" key="4">
    <source>
        <dbReference type="ARBA" id="ARBA00022989"/>
    </source>
</evidence>
<dbReference type="AlphaFoldDB" id="A0A1B0CL09"/>
<dbReference type="KEGG" id="lll:129786222"/>
<sequence length="273" mass="30072">MLKSSAKHLPLMAFLPMIFEKHDDVSKDIKTARDYDSRLVSEETGKERLKKMFTINSEDGVSPELTSMNQAGLIGMFVGACYGGFLHSRKAYVDFMERNLATSFASHLDAKKKLQHAVTMSFGKGAFRWGWRLGLFTYTYVGLVTTISTYRGKSSILEYALAGAGAGAFYKMNRGLRGMAAGGIFGCAFGTVGGILSLTILRATGMSMEEVRYWQYKWKVDRQNTIKARLPSTPNAEEDPILKAHDAGLGEKKISLDVLDTTEATAASQKTTK</sequence>
<dbReference type="InterPro" id="IPR055299">
    <property type="entry name" value="TIMMDC1"/>
</dbReference>
<proteinExistence type="inferred from homology"/>
<dbReference type="GO" id="GO:0032981">
    <property type="term" value="P:mitochondrial respiratory chain complex I assembly"/>
    <property type="evidence" value="ECO:0007669"/>
    <property type="project" value="InterPro"/>
</dbReference>
<reference evidence="9" key="1">
    <citation type="submission" date="2020-05" db="UniProtKB">
        <authorList>
            <consortium name="EnsemblMetazoa"/>
        </authorList>
    </citation>
    <scope>IDENTIFICATION</scope>
    <source>
        <strain evidence="9">Jacobina</strain>
    </source>
</reference>
<evidence type="ECO:0000313" key="10">
    <source>
        <dbReference type="Proteomes" id="UP000092461"/>
    </source>
</evidence>
<dbReference type="VEuPathDB" id="VectorBase:LLONM1_005700"/>
<evidence type="ECO:0000256" key="6">
    <source>
        <dbReference type="ARBA" id="ARBA00040778"/>
    </source>
</evidence>
<keyword evidence="3 8" id="KW-0812">Transmembrane</keyword>
<keyword evidence="10" id="KW-1185">Reference proteome</keyword>
<dbReference type="VEuPathDB" id="VectorBase:LLOJ005296"/>
<evidence type="ECO:0000256" key="1">
    <source>
        <dbReference type="ARBA" id="ARBA00004141"/>
    </source>
</evidence>
<dbReference type="EMBL" id="AJWK01016825">
    <property type="status" value="NOT_ANNOTATED_CDS"/>
    <property type="molecule type" value="Genomic_DNA"/>
</dbReference>
<name>A0A1B0CL09_LUTLO</name>
<comment type="subcellular location">
    <subcellularLocation>
        <location evidence="1">Membrane</location>
        <topology evidence="1">Multi-pass membrane protein</topology>
    </subcellularLocation>
</comment>
<dbReference type="CTD" id="41720"/>
<dbReference type="GO" id="GO:0005739">
    <property type="term" value="C:mitochondrion"/>
    <property type="evidence" value="ECO:0007669"/>
    <property type="project" value="TreeGrafter"/>
</dbReference>
<dbReference type="RefSeq" id="XP_055677058.1">
    <property type="nucleotide sequence ID" value="XM_055821083.1"/>
</dbReference>
<dbReference type="EnsemblMetazoa" id="LLOJ005296-RA">
    <property type="protein sequence ID" value="LLOJ005296-PA"/>
    <property type="gene ID" value="LLOJ005296"/>
</dbReference>
<evidence type="ECO:0000256" key="2">
    <source>
        <dbReference type="ARBA" id="ARBA00008444"/>
    </source>
</evidence>
<feature type="transmembrane region" description="Helical" evidence="8">
    <location>
        <begin position="129"/>
        <end position="150"/>
    </location>
</feature>
<dbReference type="OrthoDB" id="5826189at2759"/>
<protein>
    <recommendedName>
        <fullName evidence="6">Complex I assembly factor TIMMDC1, mitochondrial</fullName>
    </recommendedName>
    <alternativeName>
        <fullName evidence="7">Translocase of inner mitochondrial membrane domain-containing protein 1</fullName>
    </alternativeName>
</protein>
<dbReference type="PANTHER" id="PTHR13002:SF1">
    <property type="entry name" value="COMPLEX I ASSEMBLY FACTOR TIMMDC1, MITOCHONDRIAL"/>
    <property type="match status" value="1"/>
</dbReference>
<keyword evidence="5 8" id="KW-0472">Membrane</keyword>
<dbReference type="PANTHER" id="PTHR13002">
    <property type="entry name" value="C3ORF1 PROTEIN-RELATED"/>
    <property type="match status" value="1"/>
</dbReference>
<dbReference type="Pfam" id="PF02466">
    <property type="entry name" value="Tim17"/>
    <property type="match status" value="1"/>
</dbReference>
<evidence type="ECO:0000256" key="5">
    <source>
        <dbReference type="ARBA" id="ARBA00023136"/>
    </source>
</evidence>
<keyword evidence="4 8" id="KW-1133">Transmembrane helix</keyword>
<evidence type="ECO:0000256" key="8">
    <source>
        <dbReference type="SAM" id="Phobius"/>
    </source>
</evidence>
<comment type="similarity">
    <text evidence="2">Belongs to the Tim17/Tim22/Tim23 family.</text>
</comment>